<organism evidence="1 2">
    <name type="scientific">Coniosporium uncinatum</name>
    <dbReference type="NCBI Taxonomy" id="93489"/>
    <lineage>
        <taxon>Eukaryota</taxon>
        <taxon>Fungi</taxon>
        <taxon>Dikarya</taxon>
        <taxon>Ascomycota</taxon>
        <taxon>Pezizomycotina</taxon>
        <taxon>Dothideomycetes</taxon>
        <taxon>Dothideomycetes incertae sedis</taxon>
        <taxon>Coniosporium</taxon>
    </lineage>
</organism>
<reference evidence="1" key="1">
    <citation type="submission" date="2024-09" db="EMBL/GenBank/DDBJ databases">
        <title>Black Yeasts Isolated from many extreme environments.</title>
        <authorList>
            <person name="Coleine C."/>
            <person name="Stajich J.E."/>
            <person name="Selbmann L."/>
        </authorList>
    </citation>
    <scope>NUCLEOTIDE SEQUENCE</scope>
    <source>
        <strain evidence="1">CCFEE 5737</strain>
    </source>
</reference>
<name>A0ACC3DWT4_9PEZI</name>
<sequence length="143" mass="16442">MNNTMARYSDLHVHWIKSQDALAEGQLRASNLQLEYHKLQNERLSFISVESKCETVMRKLDESVRYNVSLVEAVEMLQASETKSTGELARLREKVMGKRYEVFGTLEKPMKLKPGPERVITVEAGDYLLELLAADADYYLEEL</sequence>
<evidence type="ECO:0000313" key="2">
    <source>
        <dbReference type="Proteomes" id="UP001186974"/>
    </source>
</evidence>
<dbReference type="EMBL" id="JAWDJW010000276">
    <property type="protein sequence ID" value="KAK3081123.1"/>
    <property type="molecule type" value="Genomic_DNA"/>
</dbReference>
<evidence type="ECO:0000313" key="1">
    <source>
        <dbReference type="EMBL" id="KAK3081123.1"/>
    </source>
</evidence>
<accession>A0ACC3DWT4</accession>
<protein>
    <submittedName>
        <fullName evidence="1">Uncharacterized protein</fullName>
    </submittedName>
</protein>
<proteinExistence type="predicted"/>
<keyword evidence="2" id="KW-1185">Reference proteome</keyword>
<dbReference type="Proteomes" id="UP001186974">
    <property type="component" value="Unassembled WGS sequence"/>
</dbReference>
<comment type="caution">
    <text evidence="1">The sequence shown here is derived from an EMBL/GenBank/DDBJ whole genome shotgun (WGS) entry which is preliminary data.</text>
</comment>
<gene>
    <name evidence="1" type="ORF">LTS18_010013</name>
</gene>